<dbReference type="Pfam" id="PF02913">
    <property type="entry name" value="FAD-oxidase_C"/>
    <property type="match status" value="1"/>
</dbReference>
<proteinExistence type="inferred from homology"/>
<reference evidence="13 14" key="2">
    <citation type="journal article" date="2018" name="Int. J. Syst. Evol. Microbiol.">
        <title>Marinobacterium aestuarii sp. nov., a benzene-degrading marine bacterium isolated from estuary sediment.</title>
        <authorList>
            <person name="Bae S.S."/>
            <person name="Jung J."/>
            <person name="Chung D."/>
            <person name="Baek K."/>
        </authorList>
    </citation>
    <scope>NUCLEOTIDE SEQUENCE [LARGE SCALE GENOMIC DNA]</scope>
    <source>
        <strain evidence="13 14">ST58-10</strain>
    </source>
</reference>
<dbReference type="Gene3D" id="3.30.43.10">
    <property type="entry name" value="Uridine Diphospho-n-acetylenolpyruvylglucosamine Reductase, domain 2"/>
    <property type="match status" value="1"/>
</dbReference>
<dbReference type="SUPFAM" id="SSF56176">
    <property type="entry name" value="FAD-binding/transporter-associated domain-like"/>
    <property type="match status" value="1"/>
</dbReference>
<dbReference type="Gene3D" id="1.10.1060.10">
    <property type="entry name" value="Alpha-helical ferredoxin"/>
    <property type="match status" value="1"/>
</dbReference>
<dbReference type="InterPro" id="IPR017900">
    <property type="entry name" value="4Fe4S_Fe_S_CS"/>
</dbReference>
<dbReference type="InterPro" id="IPR004017">
    <property type="entry name" value="Cys_rich_dom"/>
</dbReference>
<feature type="domain" description="4Fe-4S ferredoxin-type" evidence="11">
    <location>
        <begin position="588"/>
        <end position="618"/>
    </location>
</feature>
<keyword evidence="4" id="KW-0479">Metal-binding</keyword>
<dbReference type="PANTHER" id="PTHR11748">
    <property type="entry name" value="D-LACTATE DEHYDROGENASE"/>
    <property type="match status" value="1"/>
</dbReference>
<dbReference type="Pfam" id="PF02754">
    <property type="entry name" value="CCG"/>
    <property type="match status" value="2"/>
</dbReference>
<dbReference type="Proteomes" id="UP000078070">
    <property type="component" value="Chromosome"/>
</dbReference>
<dbReference type="InterPro" id="IPR016171">
    <property type="entry name" value="Vanillyl_alc_oxidase_C-sub2"/>
</dbReference>
<evidence type="ECO:0000256" key="3">
    <source>
        <dbReference type="ARBA" id="ARBA00022630"/>
    </source>
</evidence>
<dbReference type="GO" id="GO:0008720">
    <property type="term" value="F:D-lactate dehydrogenase (NAD+) activity"/>
    <property type="evidence" value="ECO:0007669"/>
    <property type="project" value="TreeGrafter"/>
</dbReference>
<dbReference type="KEGG" id="mars:A8C75_05055"/>
<keyword evidence="6" id="KW-0809">Transit peptide</keyword>
<dbReference type="GO" id="GO:1903457">
    <property type="term" value="P:lactate catabolic process"/>
    <property type="evidence" value="ECO:0007669"/>
    <property type="project" value="TreeGrafter"/>
</dbReference>
<dbReference type="Gene3D" id="3.30.70.2740">
    <property type="match status" value="1"/>
</dbReference>
<dbReference type="InterPro" id="IPR017896">
    <property type="entry name" value="4Fe4S_Fe-S-bd"/>
</dbReference>
<dbReference type="InterPro" id="IPR004113">
    <property type="entry name" value="FAD-bd_oxidored_4_C"/>
</dbReference>
<evidence type="ECO:0000313" key="14">
    <source>
        <dbReference type="Proteomes" id="UP000078070"/>
    </source>
</evidence>
<comment type="cofactor">
    <cofactor evidence="1">
        <name>FAD</name>
        <dbReference type="ChEBI" id="CHEBI:57692"/>
    </cofactor>
</comment>
<dbReference type="PROSITE" id="PS51379">
    <property type="entry name" value="4FE4S_FER_2"/>
    <property type="match status" value="2"/>
</dbReference>
<evidence type="ECO:0000256" key="2">
    <source>
        <dbReference type="ARBA" id="ARBA00008000"/>
    </source>
</evidence>
<dbReference type="SUPFAM" id="SSF46548">
    <property type="entry name" value="alpha-helical ferredoxin"/>
    <property type="match status" value="1"/>
</dbReference>
<feature type="domain" description="4Fe-4S ferredoxin-type" evidence="11">
    <location>
        <begin position="530"/>
        <end position="561"/>
    </location>
</feature>
<dbReference type="AlphaFoldDB" id="A0A1A9EVJ6"/>
<dbReference type="EMBL" id="CP015839">
    <property type="protein sequence ID" value="ANG61915.1"/>
    <property type="molecule type" value="Genomic_DNA"/>
</dbReference>
<evidence type="ECO:0000256" key="1">
    <source>
        <dbReference type="ARBA" id="ARBA00001974"/>
    </source>
</evidence>
<dbReference type="InterPro" id="IPR016164">
    <property type="entry name" value="FAD-linked_Oxase-like_C"/>
</dbReference>
<reference evidence="14" key="1">
    <citation type="submission" date="2016-05" db="EMBL/GenBank/DDBJ databases">
        <authorList>
            <person name="Baek K."/>
            <person name="Yang S.-J."/>
        </authorList>
    </citation>
    <scope>NUCLEOTIDE SEQUENCE [LARGE SCALE GENOMIC DNA]</scope>
    <source>
        <strain evidence="14">ST58-10</strain>
    </source>
</reference>
<evidence type="ECO:0000256" key="10">
    <source>
        <dbReference type="ARBA" id="ARBA00038897"/>
    </source>
</evidence>
<dbReference type="PROSITE" id="PS51387">
    <property type="entry name" value="FAD_PCMH"/>
    <property type="match status" value="1"/>
</dbReference>
<dbReference type="InterPro" id="IPR016169">
    <property type="entry name" value="FAD-bd_PCMH_sub2"/>
</dbReference>
<dbReference type="RefSeq" id="WP_067379027.1">
    <property type="nucleotide sequence ID" value="NZ_CP015839.1"/>
</dbReference>
<feature type="domain" description="FAD-binding PCMH-type" evidence="12">
    <location>
        <begin position="38"/>
        <end position="266"/>
    </location>
</feature>
<keyword evidence="3" id="KW-0285">Flavoprotein</keyword>
<organism evidence="13 14">
    <name type="scientific">Marinobacterium aestuarii</name>
    <dbReference type="NCBI Taxonomy" id="1821621"/>
    <lineage>
        <taxon>Bacteria</taxon>
        <taxon>Pseudomonadati</taxon>
        <taxon>Pseudomonadota</taxon>
        <taxon>Gammaproteobacteria</taxon>
        <taxon>Oceanospirillales</taxon>
        <taxon>Oceanospirillaceae</taxon>
        <taxon>Marinobacterium</taxon>
    </lineage>
</organism>
<evidence type="ECO:0000256" key="9">
    <source>
        <dbReference type="ARBA" id="ARBA00023014"/>
    </source>
</evidence>
<dbReference type="GO" id="GO:0004458">
    <property type="term" value="F:D-lactate dehydrogenase (cytochrome) activity"/>
    <property type="evidence" value="ECO:0007669"/>
    <property type="project" value="UniProtKB-EC"/>
</dbReference>
<evidence type="ECO:0000256" key="6">
    <source>
        <dbReference type="ARBA" id="ARBA00022946"/>
    </source>
</evidence>
<dbReference type="InterPro" id="IPR006094">
    <property type="entry name" value="Oxid_FAD_bind_N"/>
</dbReference>
<dbReference type="OrthoDB" id="9811557at2"/>
<evidence type="ECO:0000259" key="12">
    <source>
        <dbReference type="PROSITE" id="PS51387"/>
    </source>
</evidence>
<keyword evidence="8" id="KW-0408">Iron</keyword>
<accession>A0A1A9EVJ6</accession>
<evidence type="ECO:0000256" key="5">
    <source>
        <dbReference type="ARBA" id="ARBA00022827"/>
    </source>
</evidence>
<keyword evidence="7" id="KW-0560">Oxidoreductase</keyword>
<evidence type="ECO:0000256" key="8">
    <source>
        <dbReference type="ARBA" id="ARBA00023004"/>
    </source>
</evidence>
<dbReference type="Pfam" id="PF01565">
    <property type="entry name" value="FAD_binding_4"/>
    <property type="match status" value="1"/>
</dbReference>
<dbReference type="Gene3D" id="3.30.465.10">
    <property type="match status" value="1"/>
</dbReference>
<dbReference type="InterPro" id="IPR016167">
    <property type="entry name" value="FAD-bd_PCMH_sub1"/>
</dbReference>
<dbReference type="InterPro" id="IPR036318">
    <property type="entry name" value="FAD-bd_PCMH-like_sf"/>
</dbReference>
<dbReference type="EC" id="1.1.2.4" evidence="10"/>
<keyword evidence="5" id="KW-0274">FAD</keyword>
<evidence type="ECO:0000313" key="13">
    <source>
        <dbReference type="EMBL" id="ANG61915.1"/>
    </source>
</evidence>
<dbReference type="InterPro" id="IPR016166">
    <property type="entry name" value="FAD-bd_PCMH"/>
</dbReference>
<dbReference type="GO" id="GO:0046872">
    <property type="term" value="F:metal ion binding"/>
    <property type="evidence" value="ECO:0007669"/>
    <property type="project" value="UniProtKB-KW"/>
</dbReference>
<name>A0A1A9EVJ6_9GAMM</name>
<dbReference type="Pfam" id="PF13183">
    <property type="entry name" value="Fer4_8"/>
    <property type="match status" value="1"/>
</dbReference>
<dbReference type="Gene3D" id="1.10.45.10">
    <property type="entry name" value="Vanillyl-alcohol Oxidase, Chain A, domain 4"/>
    <property type="match status" value="1"/>
</dbReference>
<comment type="similarity">
    <text evidence="2">Belongs to the FAD-binding oxidoreductase/transferase type 4 family.</text>
</comment>
<dbReference type="SUPFAM" id="SSF55103">
    <property type="entry name" value="FAD-linked oxidases, C-terminal domain"/>
    <property type="match status" value="1"/>
</dbReference>
<keyword evidence="14" id="KW-1185">Reference proteome</keyword>
<evidence type="ECO:0000256" key="7">
    <source>
        <dbReference type="ARBA" id="ARBA00023002"/>
    </source>
</evidence>
<dbReference type="GO" id="GO:0071949">
    <property type="term" value="F:FAD binding"/>
    <property type="evidence" value="ECO:0007669"/>
    <property type="project" value="InterPro"/>
</dbReference>
<gene>
    <name evidence="13" type="ORF">A8C75_05055</name>
</gene>
<keyword evidence="9" id="KW-0411">Iron-sulfur</keyword>
<dbReference type="FunFam" id="1.10.45.10:FF:000001">
    <property type="entry name" value="D-lactate dehydrogenase mitochondrial"/>
    <property type="match status" value="1"/>
</dbReference>
<dbReference type="PROSITE" id="PS00198">
    <property type="entry name" value="4FE4S_FER_1"/>
    <property type="match status" value="2"/>
</dbReference>
<sequence>MKPAYSAFLQEVAAFIPQTRLITDPLRTLAYGTDASFYRLQPKIVVRIESEQEVIQLIRLAGAQQIPLTFRAAGTSLSGQAITDSVLVQLGDGWKGHRLHDHALAISLQPGVIGGHANRYLAPFNKKIGPDPASINSAMIGGIAANNASGMCCGTAQNSFNTLASMRLILADGTLLDTARPESVTAFRKSHRILLETLAGLARQTRENATLRRRIAHKYRLKNTTGYALNALTEYQDPIEILQHLMIGSEGTLGFMAEITYNTVDDHPHKASALIFFEQLHSCCEAVALLKPTPVAAVELIDRAGLRSVENKPGMPDFIKQLPDGVTALLVETRAASTDALAQQVSAISAAIEHLPTLQPARFSTETAECAQYWAIRKGLFPAVGAVRETGTTVIIEDVAFPVERLADAVADLHLIFQKWDYTDALIFGHALEGNLHFVFTQAFDTDDALRRYEGLMDDVAQMVVGRYDGSLKAEHGTGRNMAPYVELEWGKDAYQLMWQLKELLDPLNILNPGVLLNRDPRVHLANLKPMPAADAIIDKCIECGFCEASCPSRALTLTPRQRIVIWREIARLEASNEDPERLALMREEYRYQGTDTCAGCGLCSTSCPVGINTGDLTRSIRSRDNENQTRLAQWLAEHYGGLNRTSKAVFRLADGAHGLLGSTAMKSITGNLRKLSGERIPLWTEAMPRPAAKIHNKTARPDSDRPRVVYLPSCASRTMGPARGSADNRSLVQVTEALLQKAGYEVIYPQELEGQCCGMPFQSKGMFEAADFKRDETADMLLAASENGALPVYSDTSPCSLRLKELLDSRIRLFDSVDFIDQFLLPRLEFQPRTEPVALHVTCSASRMGQTEALKRIVGQCTTKLVIPENIGCCGFAGDKGFTTPALNASALRTLNQAVQGCQQGVSTSRTCEIGLTHHSGIDYHSIVYLLDECSRAGAPQAQAATQETPPPIQQA</sequence>
<protein>
    <recommendedName>
        <fullName evidence="10">D-lactate dehydrogenase (cytochrome)</fullName>
        <ecNumber evidence="10">1.1.2.4</ecNumber>
    </recommendedName>
</protein>
<evidence type="ECO:0000256" key="4">
    <source>
        <dbReference type="ARBA" id="ARBA00022723"/>
    </source>
</evidence>
<dbReference type="GO" id="GO:0051536">
    <property type="term" value="F:iron-sulfur cluster binding"/>
    <property type="evidence" value="ECO:0007669"/>
    <property type="project" value="UniProtKB-KW"/>
</dbReference>
<dbReference type="PANTHER" id="PTHR11748:SF111">
    <property type="entry name" value="D-LACTATE DEHYDROGENASE, MITOCHONDRIAL-RELATED"/>
    <property type="match status" value="1"/>
</dbReference>
<dbReference type="InterPro" id="IPR009051">
    <property type="entry name" value="Helical_ferredxn"/>
</dbReference>
<evidence type="ECO:0000259" key="11">
    <source>
        <dbReference type="PROSITE" id="PS51379"/>
    </source>
</evidence>
<dbReference type="STRING" id="1821621.A8C75_05055"/>